<evidence type="ECO:0008006" key="12">
    <source>
        <dbReference type="Google" id="ProtNLM"/>
    </source>
</evidence>
<proteinExistence type="inferred from homology"/>
<dbReference type="SUPFAM" id="SSF53448">
    <property type="entry name" value="Nucleotide-diphospho-sugar transferases"/>
    <property type="match status" value="1"/>
</dbReference>
<dbReference type="GO" id="GO:0046354">
    <property type="term" value="P:mannan biosynthetic process"/>
    <property type="evidence" value="ECO:0007669"/>
    <property type="project" value="TreeGrafter"/>
</dbReference>
<keyword evidence="4" id="KW-0808">Transferase</keyword>
<organism evidence="10 11">
    <name type="scientific">Peltaster fructicola</name>
    <dbReference type="NCBI Taxonomy" id="286661"/>
    <lineage>
        <taxon>Eukaryota</taxon>
        <taxon>Fungi</taxon>
        <taxon>Dikarya</taxon>
        <taxon>Ascomycota</taxon>
        <taxon>Pezizomycotina</taxon>
        <taxon>Dothideomycetes</taxon>
        <taxon>Dothideomycetes incertae sedis</taxon>
        <taxon>Peltaster</taxon>
    </lineage>
</organism>
<name>A0A6H0XYI1_9PEZI</name>
<comment type="pathway">
    <text evidence="2">Protein modification; protein glycosylation.</text>
</comment>
<dbReference type="GO" id="GO:0000139">
    <property type="term" value="C:Golgi membrane"/>
    <property type="evidence" value="ECO:0007669"/>
    <property type="project" value="UniProtKB-SubCell"/>
</dbReference>
<keyword evidence="6" id="KW-0735">Signal-anchor</keyword>
<dbReference type="PANTHER" id="PTHR31646">
    <property type="entry name" value="ALPHA-1,2-MANNOSYLTRANSFERASE MNN2"/>
    <property type="match status" value="1"/>
</dbReference>
<keyword evidence="9" id="KW-0472">Membrane</keyword>
<evidence type="ECO:0000313" key="10">
    <source>
        <dbReference type="EMBL" id="QIW99720.1"/>
    </source>
</evidence>
<reference evidence="10 11" key="1">
    <citation type="journal article" date="2016" name="Sci. Rep.">
        <title>Peltaster fructicola genome reveals evolution from an invasive phytopathogen to an ectophytic parasite.</title>
        <authorList>
            <person name="Xu C."/>
            <person name="Chen H."/>
            <person name="Gleason M.L."/>
            <person name="Xu J.R."/>
            <person name="Liu H."/>
            <person name="Zhang R."/>
            <person name="Sun G."/>
        </authorList>
    </citation>
    <scope>NUCLEOTIDE SEQUENCE [LARGE SCALE GENOMIC DNA]</scope>
    <source>
        <strain evidence="10 11">LNHT1506</strain>
    </source>
</reference>
<keyword evidence="11" id="KW-1185">Reference proteome</keyword>
<dbReference type="Pfam" id="PF11051">
    <property type="entry name" value="Mannosyl_trans3"/>
    <property type="match status" value="2"/>
</dbReference>
<evidence type="ECO:0000256" key="6">
    <source>
        <dbReference type="ARBA" id="ARBA00022968"/>
    </source>
</evidence>
<evidence type="ECO:0000256" key="9">
    <source>
        <dbReference type="ARBA" id="ARBA00023136"/>
    </source>
</evidence>
<gene>
    <name evidence="10" type="ORF">AMS68_005238</name>
</gene>
<evidence type="ECO:0000256" key="2">
    <source>
        <dbReference type="ARBA" id="ARBA00004922"/>
    </source>
</evidence>
<evidence type="ECO:0000256" key="4">
    <source>
        <dbReference type="ARBA" id="ARBA00022679"/>
    </source>
</evidence>
<evidence type="ECO:0000256" key="1">
    <source>
        <dbReference type="ARBA" id="ARBA00004323"/>
    </source>
</evidence>
<keyword evidence="8" id="KW-0333">Golgi apparatus</keyword>
<accession>A0A6H0XYI1</accession>
<dbReference type="InterPro" id="IPR022751">
    <property type="entry name" value="Alpha_mannosyltransferase"/>
</dbReference>
<comment type="subcellular location">
    <subcellularLocation>
        <location evidence="1">Golgi apparatus membrane</location>
        <topology evidence="1">Single-pass type II membrane protein</topology>
    </subcellularLocation>
</comment>
<dbReference type="EMBL" id="CP051141">
    <property type="protein sequence ID" value="QIW99720.1"/>
    <property type="molecule type" value="Genomic_DNA"/>
</dbReference>
<dbReference type="AlphaFoldDB" id="A0A6H0XYI1"/>
<keyword evidence="5" id="KW-0812">Transmembrane</keyword>
<dbReference type="InterPro" id="IPR029044">
    <property type="entry name" value="Nucleotide-diphossugar_trans"/>
</dbReference>
<evidence type="ECO:0000256" key="8">
    <source>
        <dbReference type="ARBA" id="ARBA00023034"/>
    </source>
</evidence>
<dbReference type="Proteomes" id="UP000503462">
    <property type="component" value="Chromosome 3"/>
</dbReference>
<dbReference type="GO" id="GO:0000026">
    <property type="term" value="F:alpha-1,2-mannosyltransferase activity"/>
    <property type="evidence" value="ECO:0007669"/>
    <property type="project" value="TreeGrafter"/>
</dbReference>
<evidence type="ECO:0000313" key="11">
    <source>
        <dbReference type="Proteomes" id="UP000503462"/>
    </source>
</evidence>
<sequence length="504" mass="58532">MAANFANASAIFTRRPKLLIAVGVALFLVLISFSTSPETIRSHTHKLLQKSPFSTPYTFRGQAVLEDPHLLEDADDFLDHFKAVVEYPSMPISDSKAGCGWPDESAINLQWGYDDTRGDDMKWVIQDEDDYKIELIRKQWQYFVANEMRPWAEHKKKFHGRGIVIPAGHEKSIYRTKVILRMLQKLGSTIDVEIAYWGELELKDDVKQQLLDVKPDLFFNDLSIPGQPIPTYYSFMANFQLKIPAVINSRFAEVILMDSDNIPIIDPVKLFDSEVYKEFGTVFWPDIVRTRRNNPIWAITNTQCRMDEWEQESGQLLVDKRKFWYHLQLATWLETEHRLYYSTLILGDKDMFRFAWHALRTKYGVPSRWITTVGTLSPGEEGKEKVYCGHSFAQHHPDKDGGIAFLHGGLLKTLSNQVIKWQIEHQGGIFQAYKRVTSDQDKQFTPNVKIEWDPAHYLPEEKDENYHTAWCTNFRDDPAHPLDELLPGFQETYKEVGGYWMLDL</sequence>
<evidence type="ECO:0000256" key="7">
    <source>
        <dbReference type="ARBA" id="ARBA00022989"/>
    </source>
</evidence>
<comment type="similarity">
    <text evidence="3">Belongs to the MNN1/MNT family.</text>
</comment>
<dbReference type="PANTHER" id="PTHR31646:SF1">
    <property type="entry name" value="ALPHA-1,2-MANNOSYLTRANSFERASE MNN2"/>
    <property type="match status" value="1"/>
</dbReference>
<evidence type="ECO:0000256" key="5">
    <source>
        <dbReference type="ARBA" id="ARBA00022692"/>
    </source>
</evidence>
<dbReference type="OrthoDB" id="430354at2759"/>
<evidence type="ECO:0000256" key="3">
    <source>
        <dbReference type="ARBA" id="ARBA00009105"/>
    </source>
</evidence>
<protein>
    <recommendedName>
        <fullName evidence="12">Glycosyltransferase family 71 protein</fullName>
    </recommendedName>
</protein>
<keyword evidence="7" id="KW-1133">Transmembrane helix</keyword>